<proteinExistence type="predicted"/>
<sequence length="113" mass="12644">MERGNEKCQPKNEKHPAPPRYDEAFKAGAVRMVTEQGRPSREVAAELGICIDTLRSWLKAAGAPSPGQADRQNRDARRLRELEAEIRALRKKLEEKDGVIDILKKSVGILSKP</sequence>
<dbReference type="Pfam" id="PF01527">
    <property type="entry name" value="HTH_Tnp_1"/>
    <property type="match status" value="1"/>
</dbReference>
<reference evidence="3 4" key="1">
    <citation type="submission" date="2015-10" db="EMBL/GenBank/DDBJ databases">
        <title>A novel member of the family Ruminococcaceae isolated from human faeces.</title>
        <authorList>
            <person name="Shkoporov A.N."/>
            <person name="Chaplin A.V."/>
            <person name="Motuzova O.V."/>
            <person name="Kafarskaia L.I."/>
            <person name="Efimov B.A."/>
        </authorList>
    </citation>
    <scope>NUCLEOTIDE SEQUENCE [LARGE SCALE GENOMIC DNA]</scope>
    <source>
        <strain evidence="3 4">668</strain>
    </source>
</reference>
<organism evidence="3 4">
    <name type="scientific">Ruthenibacterium lactatiformans</name>
    <dbReference type="NCBI Taxonomy" id="1550024"/>
    <lineage>
        <taxon>Bacteria</taxon>
        <taxon>Bacillati</taxon>
        <taxon>Bacillota</taxon>
        <taxon>Clostridia</taxon>
        <taxon>Eubacteriales</taxon>
        <taxon>Oscillospiraceae</taxon>
        <taxon>Ruthenibacterium</taxon>
    </lineage>
</organism>
<dbReference type="AlphaFoldDB" id="A0A0W7TKZ5"/>
<dbReference type="InterPro" id="IPR009057">
    <property type="entry name" value="Homeodomain-like_sf"/>
</dbReference>
<dbReference type="SUPFAM" id="SSF46689">
    <property type="entry name" value="Homeodomain-like"/>
    <property type="match status" value="1"/>
</dbReference>
<dbReference type="Gene3D" id="1.10.10.60">
    <property type="entry name" value="Homeodomain-like"/>
    <property type="match status" value="1"/>
</dbReference>
<dbReference type="GO" id="GO:0003677">
    <property type="term" value="F:DNA binding"/>
    <property type="evidence" value="ECO:0007669"/>
    <property type="project" value="InterPro"/>
</dbReference>
<evidence type="ECO:0000256" key="2">
    <source>
        <dbReference type="SAM" id="MobiDB-lite"/>
    </source>
</evidence>
<gene>
    <name evidence="3" type="ORF">ASJ35_19025</name>
</gene>
<protein>
    <submittedName>
        <fullName evidence="3">Transposase</fullName>
    </submittedName>
</protein>
<accession>A0A0W7TKZ5</accession>
<evidence type="ECO:0000313" key="3">
    <source>
        <dbReference type="EMBL" id="KUE74498.1"/>
    </source>
</evidence>
<evidence type="ECO:0000256" key="1">
    <source>
        <dbReference type="SAM" id="Coils"/>
    </source>
</evidence>
<feature type="coiled-coil region" evidence="1">
    <location>
        <begin position="72"/>
        <end position="99"/>
    </location>
</feature>
<dbReference type="GO" id="GO:0004803">
    <property type="term" value="F:transposase activity"/>
    <property type="evidence" value="ECO:0007669"/>
    <property type="project" value="InterPro"/>
</dbReference>
<dbReference type="EMBL" id="LMUA01000095">
    <property type="protein sequence ID" value="KUE74498.1"/>
    <property type="molecule type" value="Genomic_DNA"/>
</dbReference>
<name>A0A0W7TKZ5_9FIRM</name>
<dbReference type="Proteomes" id="UP000053433">
    <property type="component" value="Unassembled WGS sequence"/>
</dbReference>
<dbReference type="InterPro" id="IPR002514">
    <property type="entry name" value="Transposase_8"/>
</dbReference>
<keyword evidence="1" id="KW-0175">Coiled coil</keyword>
<feature type="region of interest" description="Disordered" evidence="2">
    <location>
        <begin position="1"/>
        <end position="21"/>
    </location>
</feature>
<comment type="caution">
    <text evidence="3">The sequence shown here is derived from an EMBL/GenBank/DDBJ whole genome shotgun (WGS) entry which is preliminary data.</text>
</comment>
<evidence type="ECO:0000313" key="4">
    <source>
        <dbReference type="Proteomes" id="UP000053433"/>
    </source>
</evidence>
<dbReference type="GO" id="GO:0006313">
    <property type="term" value="P:DNA transposition"/>
    <property type="evidence" value="ECO:0007669"/>
    <property type="project" value="InterPro"/>
</dbReference>